<keyword evidence="3" id="KW-1185">Reference proteome</keyword>
<accession>A0AA88AMR4</accession>
<dbReference type="PANTHER" id="PTHR33709">
    <property type="entry name" value="OSJNBA0035M09.9 PROTEIN"/>
    <property type="match status" value="1"/>
</dbReference>
<comment type="caution">
    <text evidence="2">The sequence shown here is derived from an EMBL/GenBank/DDBJ whole genome shotgun (WGS) entry which is preliminary data.</text>
</comment>
<name>A0AA88AMR4_FICCA</name>
<dbReference type="Proteomes" id="UP001187192">
    <property type="component" value="Unassembled WGS sequence"/>
</dbReference>
<evidence type="ECO:0000256" key="1">
    <source>
        <dbReference type="SAM" id="Phobius"/>
    </source>
</evidence>
<dbReference type="EMBL" id="BTGU01000015">
    <property type="protein sequence ID" value="GMN42846.1"/>
    <property type="molecule type" value="Genomic_DNA"/>
</dbReference>
<keyword evidence="1" id="KW-1133">Transmembrane helix</keyword>
<dbReference type="AlphaFoldDB" id="A0AA88AMR4"/>
<protein>
    <submittedName>
        <fullName evidence="2">Uncharacterized protein</fullName>
    </submittedName>
</protein>
<organism evidence="2 3">
    <name type="scientific">Ficus carica</name>
    <name type="common">Common fig</name>
    <dbReference type="NCBI Taxonomy" id="3494"/>
    <lineage>
        <taxon>Eukaryota</taxon>
        <taxon>Viridiplantae</taxon>
        <taxon>Streptophyta</taxon>
        <taxon>Embryophyta</taxon>
        <taxon>Tracheophyta</taxon>
        <taxon>Spermatophyta</taxon>
        <taxon>Magnoliopsida</taxon>
        <taxon>eudicotyledons</taxon>
        <taxon>Gunneridae</taxon>
        <taxon>Pentapetalae</taxon>
        <taxon>rosids</taxon>
        <taxon>fabids</taxon>
        <taxon>Rosales</taxon>
        <taxon>Moraceae</taxon>
        <taxon>Ficeae</taxon>
        <taxon>Ficus</taxon>
    </lineage>
</organism>
<keyword evidence="1" id="KW-0472">Membrane</keyword>
<feature type="transmembrane region" description="Helical" evidence="1">
    <location>
        <begin position="23"/>
        <end position="44"/>
    </location>
</feature>
<dbReference type="PANTHER" id="PTHR33709:SF20">
    <property type="entry name" value="OS04G0541900 PROTEIN"/>
    <property type="match status" value="1"/>
</dbReference>
<feature type="transmembrane region" description="Helical" evidence="1">
    <location>
        <begin position="50"/>
        <end position="68"/>
    </location>
</feature>
<sequence length="368" mass="40580">MNDLSSEALVEKNSCSRRPVPSVALYILIVLFIIGLSLSIFLLIVVHNAAFFLSFLFLSSLVLSLVLWNTGNWPSKAAIFFFLRSLPLSDLRHAPEGGLVKITGFASCGSVSLESSYEKATRCIYSSTLLYEYGGLGLKPVKVNRSCFQWSLAYCERFSTDFYITDKKSGLRAIVKAGSGCRVIPLVVESQLVNTTRPCGILSSPLRKWLRERNLSDEPRLLRLEEGYIQEGSTVTVVGIVRRNNEMTTIVQPPEVISTGCLWQKLFLPVDIDGLILGVSRRADLSNSINQESVQNLGCPCIDINPNPNPNPNPGLDLNLDLDLDLDLQGVRLRLRSGSRLEQAVLNLNLSMELPSPFPAKGASYARG</sequence>
<evidence type="ECO:0000313" key="2">
    <source>
        <dbReference type="EMBL" id="GMN42846.1"/>
    </source>
</evidence>
<proteinExistence type="predicted"/>
<evidence type="ECO:0000313" key="3">
    <source>
        <dbReference type="Proteomes" id="UP001187192"/>
    </source>
</evidence>
<gene>
    <name evidence="2" type="ORF">TIFTF001_012046</name>
</gene>
<reference evidence="2" key="1">
    <citation type="submission" date="2023-07" db="EMBL/GenBank/DDBJ databases">
        <title>draft genome sequence of fig (Ficus carica).</title>
        <authorList>
            <person name="Takahashi T."/>
            <person name="Nishimura K."/>
        </authorList>
    </citation>
    <scope>NUCLEOTIDE SEQUENCE</scope>
</reference>
<dbReference type="InterPro" id="IPR040339">
    <property type="entry name" value="At1g16860-like"/>
</dbReference>
<keyword evidence="1" id="KW-0812">Transmembrane</keyword>